<dbReference type="EMBL" id="JAHWXT010000009">
    <property type="protein sequence ID" value="MCF0266713.1"/>
    <property type="molecule type" value="Genomic_DNA"/>
</dbReference>
<feature type="binding site" evidence="13">
    <location>
        <position position="242"/>
    </location>
    <ligand>
        <name>FMN</name>
        <dbReference type="ChEBI" id="CHEBI:58210"/>
    </ligand>
</feature>
<evidence type="ECO:0000256" key="11">
    <source>
        <dbReference type="ARBA" id="ARBA00023136"/>
    </source>
</evidence>
<comment type="function">
    <text evidence="1 13">Catalyzes the conversion of dihydroorotate to orotate with quinone as electron acceptor.</text>
</comment>
<dbReference type="GO" id="GO:0106430">
    <property type="term" value="F:dihydroorotate dehydrogenase (quinone) activity"/>
    <property type="evidence" value="ECO:0007669"/>
    <property type="project" value="UniProtKB-EC"/>
</dbReference>
<feature type="binding site" evidence="13">
    <location>
        <position position="169"/>
    </location>
    <ligand>
        <name>substrate</name>
    </ligand>
</feature>
<feature type="binding site" evidence="13">
    <location>
        <position position="169"/>
    </location>
    <ligand>
        <name>FMN</name>
        <dbReference type="ChEBI" id="CHEBI:58210"/>
    </ligand>
</feature>
<dbReference type="NCBIfam" id="TIGR01036">
    <property type="entry name" value="pyrD_sub2"/>
    <property type="match status" value="1"/>
</dbReference>
<dbReference type="GO" id="GO:0005737">
    <property type="term" value="C:cytoplasm"/>
    <property type="evidence" value="ECO:0007669"/>
    <property type="project" value="InterPro"/>
</dbReference>
<feature type="binding site" evidence="13">
    <location>
        <begin position="59"/>
        <end position="63"/>
    </location>
    <ligand>
        <name>FMN</name>
        <dbReference type="ChEBI" id="CHEBI:58210"/>
    </ligand>
</feature>
<keyword evidence="7 13" id="KW-0285">Flavoprotein</keyword>
<evidence type="ECO:0000256" key="12">
    <source>
        <dbReference type="ARBA" id="ARBA00048639"/>
    </source>
</evidence>
<keyword evidence="6 13" id="KW-1003">Cell membrane</keyword>
<evidence type="ECO:0000256" key="4">
    <source>
        <dbReference type="ARBA" id="ARBA00005359"/>
    </source>
</evidence>
<keyword evidence="9 13" id="KW-0665">Pyrimidine biosynthesis</keyword>
<sequence length="334" mass="35701">MMYSLARPLLFSLAPERAHELTLSMLKSAHKMGAIRQTVAAKPVTCMGIEFPNPVGLAAGLDKNGAYIDALAGLGFGFIEIGTITPKPQEGNPKPRLFRIPQAKAIINRMGFNNDGVDQLVENVKAAKFKGILGINIGKNATTPVEDAVSDYLVCLEKVYNYASYITVNISSPNTKNLRSLQSGHALTELLETLKKRQLELAEELQHYVPLVLKVAPDLEASDIEFIASQLLQFKIDGLIVTNTTLSREGVEGLPFGDEAGGLSGAPVFEKSTACLAAFSKILQGKIPLIGVGGILSGEQAVAKQQAGASLVQIYSGMIYTGPTLIKDCVDAMI</sequence>
<dbReference type="InterPro" id="IPR050074">
    <property type="entry name" value="DHO_dehydrogenase"/>
</dbReference>
<evidence type="ECO:0000313" key="16">
    <source>
        <dbReference type="Proteomes" id="UP000887320"/>
    </source>
</evidence>
<dbReference type="GO" id="GO:0006207">
    <property type="term" value="P:'de novo' pyrimidine nucleobase biosynthetic process"/>
    <property type="evidence" value="ECO:0007669"/>
    <property type="project" value="UniProtKB-UniRule"/>
</dbReference>
<comment type="pathway">
    <text evidence="3 13">Pyrimidine metabolism; UMP biosynthesis via de novo pathway; orotate from (S)-dihydroorotate (quinone route): step 1/1.</text>
</comment>
<keyword evidence="11 13" id="KW-0472">Membrane</keyword>
<dbReference type="NCBIfam" id="NF003644">
    <property type="entry name" value="PRK05286.1-1"/>
    <property type="match status" value="1"/>
</dbReference>
<comment type="subunit">
    <text evidence="5 13">Monomer.</text>
</comment>
<comment type="catalytic activity">
    <reaction evidence="12 13">
        <text>(S)-dihydroorotate + a quinone = orotate + a quinol</text>
        <dbReference type="Rhea" id="RHEA:30187"/>
        <dbReference type="ChEBI" id="CHEBI:24646"/>
        <dbReference type="ChEBI" id="CHEBI:30839"/>
        <dbReference type="ChEBI" id="CHEBI:30864"/>
        <dbReference type="ChEBI" id="CHEBI:132124"/>
        <dbReference type="EC" id="1.3.5.2"/>
    </reaction>
</comment>
<comment type="cofactor">
    <cofactor evidence="13">
        <name>FMN</name>
        <dbReference type="ChEBI" id="CHEBI:58210"/>
    </cofactor>
    <text evidence="13">Binds 1 FMN per subunit.</text>
</comment>
<protein>
    <recommendedName>
        <fullName evidence="13">Dihydroorotate dehydrogenase (quinone)</fullName>
        <ecNumber evidence="13">1.3.5.2</ecNumber>
    </recommendedName>
    <alternativeName>
        <fullName evidence="13">DHOdehase</fullName>
        <shortName evidence="13">DHOD</shortName>
        <shortName evidence="13">DHODase</shortName>
    </alternativeName>
    <alternativeName>
        <fullName evidence="13">Dihydroorotate oxidase</fullName>
    </alternativeName>
</protein>
<dbReference type="HAMAP" id="MF_00225">
    <property type="entry name" value="DHO_dh_type2"/>
    <property type="match status" value="1"/>
</dbReference>
<evidence type="ECO:0000256" key="10">
    <source>
        <dbReference type="ARBA" id="ARBA00023002"/>
    </source>
</evidence>
<dbReference type="Proteomes" id="UP000887320">
    <property type="component" value="Unassembled WGS sequence"/>
</dbReference>
<feature type="binding site" evidence="13">
    <location>
        <begin position="243"/>
        <end position="244"/>
    </location>
    <ligand>
        <name>substrate</name>
    </ligand>
</feature>
<gene>
    <name evidence="13" type="primary">pyrD</name>
    <name evidence="15" type="ORF">KW868_19865</name>
</gene>
<dbReference type="KEGG" id="agu:AS4_25950"/>
<feature type="binding site" evidence="13">
    <location>
        <position position="294"/>
    </location>
    <ligand>
        <name>FMN</name>
        <dbReference type="ChEBI" id="CHEBI:58210"/>
    </ligand>
</feature>
<dbReference type="CDD" id="cd04738">
    <property type="entry name" value="DHOD_2_like"/>
    <property type="match status" value="1"/>
</dbReference>
<dbReference type="RefSeq" id="WP_004719442.1">
    <property type="nucleotide sequence ID" value="NZ_AP014630.1"/>
</dbReference>
<comment type="caution">
    <text evidence="15">The sequence shown here is derived from an EMBL/GenBank/DDBJ whole genome shotgun (WGS) entry which is preliminary data.</text>
</comment>
<name>A0A077KZK5_ACIGI</name>
<dbReference type="FunFam" id="3.20.20.70:FF:000028">
    <property type="entry name" value="Dihydroorotate dehydrogenase (quinone)"/>
    <property type="match status" value="1"/>
</dbReference>
<dbReference type="NCBIfam" id="NF003646">
    <property type="entry name" value="PRK05286.1-4"/>
    <property type="match status" value="1"/>
</dbReference>
<feature type="binding site" evidence="13">
    <location>
        <position position="63"/>
    </location>
    <ligand>
        <name>substrate</name>
    </ligand>
</feature>
<proteinExistence type="inferred from homology"/>
<feature type="binding site" evidence="13">
    <location>
        <begin position="315"/>
        <end position="316"/>
    </location>
    <ligand>
        <name>FMN</name>
        <dbReference type="ChEBI" id="CHEBI:58210"/>
    </ligand>
</feature>
<comment type="subcellular location">
    <subcellularLocation>
        <location evidence="2 13">Cell membrane</location>
        <topology evidence="2 13">Peripheral membrane protein</topology>
    </subcellularLocation>
</comment>
<evidence type="ECO:0000256" key="1">
    <source>
        <dbReference type="ARBA" id="ARBA00003125"/>
    </source>
</evidence>
<evidence type="ECO:0000256" key="2">
    <source>
        <dbReference type="ARBA" id="ARBA00004202"/>
    </source>
</evidence>
<comment type="similarity">
    <text evidence="4 13">Belongs to the dihydroorotate dehydrogenase family. Type 2 subfamily.</text>
</comment>
<dbReference type="Pfam" id="PF01180">
    <property type="entry name" value="DHO_dh"/>
    <property type="match status" value="1"/>
</dbReference>
<feature type="active site" description="Nucleophile" evidence="13">
    <location>
        <position position="172"/>
    </location>
</feature>
<dbReference type="InterPro" id="IPR005720">
    <property type="entry name" value="Dihydroorotate_DH_cat"/>
</dbReference>
<dbReference type="NCBIfam" id="NF003645">
    <property type="entry name" value="PRK05286.1-2"/>
    <property type="match status" value="1"/>
</dbReference>
<dbReference type="GO" id="GO:0044205">
    <property type="term" value="P:'de novo' UMP biosynthetic process"/>
    <property type="evidence" value="ECO:0007669"/>
    <property type="project" value="UniProtKB-UniRule"/>
</dbReference>
<evidence type="ECO:0000256" key="9">
    <source>
        <dbReference type="ARBA" id="ARBA00022975"/>
    </source>
</evidence>
<feature type="binding site" evidence="13">
    <location>
        <position position="136"/>
    </location>
    <ligand>
        <name>FMN</name>
        <dbReference type="ChEBI" id="CHEBI:58210"/>
    </ligand>
</feature>
<feature type="binding site" evidence="13">
    <location>
        <position position="83"/>
    </location>
    <ligand>
        <name>FMN</name>
        <dbReference type="ChEBI" id="CHEBI:58210"/>
    </ligand>
</feature>
<evidence type="ECO:0000256" key="5">
    <source>
        <dbReference type="ARBA" id="ARBA00011245"/>
    </source>
</evidence>
<evidence type="ECO:0000313" key="15">
    <source>
        <dbReference type="EMBL" id="MCF0266713.1"/>
    </source>
</evidence>
<feature type="binding site" evidence="13">
    <location>
        <position position="265"/>
    </location>
    <ligand>
        <name>FMN</name>
        <dbReference type="ChEBI" id="CHEBI:58210"/>
    </ligand>
</feature>
<evidence type="ECO:0000256" key="6">
    <source>
        <dbReference type="ARBA" id="ARBA00022475"/>
    </source>
</evidence>
<dbReference type="PROSITE" id="PS00912">
    <property type="entry name" value="DHODEHASE_2"/>
    <property type="match status" value="1"/>
</dbReference>
<feature type="binding site" evidence="13">
    <location>
        <position position="174"/>
    </location>
    <ligand>
        <name>substrate</name>
    </ligand>
</feature>
<evidence type="ECO:0000256" key="13">
    <source>
        <dbReference type="HAMAP-Rule" id="MF_00225"/>
    </source>
</evidence>
<evidence type="ECO:0000259" key="14">
    <source>
        <dbReference type="Pfam" id="PF01180"/>
    </source>
</evidence>
<dbReference type="SUPFAM" id="SSF51395">
    <property type="entry name" value="FMN-linked oxidoreductases"/>
    <property type="match status" value="1"/>
</dbReference>
<dbReference type="Gene3D" id="3.20.20.70">
    <property type="entry name" value="Aldolase class I"/>
    <property type="match status" value="1"/>
</dbReference>
<dbReference type="GeneID" id="67744651"/>
<feature type="binding site" evidence="13">
    <location>
        <begin position="108"/>
        <end position="112"/>
    </location>
    <ligand>
        <name>substrate</name>
    </ligand>
</feature>
<feature type="domain" description="Dihydroorotate dehydrogenase catalytic" evidence="14">
    <location>
        <begin position="44"/>
        <end position="331"/>
    </location>
</feature>
<keyword evidence="10 13" id="KW-0560">Oxidoreductase</keyword>
<dbReference type="PANTHER" id="PTHR48109:SF4">
    <property type="entry name" value="DIHYDROOROTATE DEHYDROGENASE (QUINONE), MITOCHONDRIAL"/>
    <property type="match status" value="1"/>
</dbReference>
<keyword evidence="8 13" id="KW-0288">FMN</keyword>
<evidence type="ECO:0000256" key="7">
    <source>
        <dbReference type="ARBA" id="ARBA00022630"/>
    </source>
</evidence>
<dbReference type="STRING" id="106649.GCA_000829655_02397"/>
<dbReference type="InterPro" id="IPR005719">
    <property type="entry name" value="Dihydroorotate_DH_2"/>
</dbReference>
<dbReference type="PROSITE" id="PS00911">
    <property type="entry name" value="DHODEHASE_1"/>
    <property type="match status" value="1"/>
</dbReference>
<reference evidence="15" key="1">
    <citation type="submission" date="2021-07" db="EMBL/GenBank/DDBJ databases">
        <authorList>
            <person name="Fernandez M."/>
            <person name="Pereira P."/>
            <person name="Torres Tejerizo G.A."/>
            <person name="Gonzalez P."/>
            <person name="Agostini E."/>
        </authorList>
    </citation>
    <scope>NUCLEOTIDE SEQUENCE</scope>
    <source>
        <strain evidence="15">SFC 500-1A</strain>
    </source>
</reference>
<feature type="binding site" evidence="13">
    <location>
        <position position="214"/>
    </location>
    <ligand>
        <name>FMN</name>
        <dbReference type="ChEBI" id="CHEBI:58210"/>
    </ligand>
</feature>
<accession>A0A077KZK5</accession>
<evidence type="ECO:0000256" key="3">
    <source>
        <dbReference type="ARBA" id="ARBA00005161"/>
    </source>
</evidence>
<dbReference type="InterPro" id="IPR012135">
    <property type="entry name" value="Dihydroorotate_DH_1_2"/>
</dbReference>
<dbReference type="EC" id="1.3.5.2" evidence="13"/>
<dbReference type="InterPro" id="IPR001295">
    <property type="entry name" value="Dihydroorotate_DH_CS"/>
</dbReference>
<dbReference type="PIRSF" id="PIRSF000164">
    <property type="entry name" value="DHO_oxidase"/>
    <property type="match status" value="1"/>
</dbReference>
<evidence type="ECO:0000256" key="8">
    <source>
        <dbReference type="ARBA" id="ARBA00022643"/>
    </source>
</evidence>
<dbReference type="InterPro" id="IPR013785">
    <property type="entry name" value="Aldolase_TIM"/>
</dbReference>
<dbReference type="NCBIfam" id="NF003652">
    <property type="entry name" value="PRK05286.2-5"/>
    <property type="match status" value="1"/>
</dbReference>
<dbReference type="PANTHER" id="PTHR48109">
    <property type="entry name" value="DIHYDROOROTATE DEHYDROGENASE (QUINONE), MITOCHONDRIAL-RELATED"/>
    <property type="match status" value="1"/>
</dbReference>
<dbReference type="AlphaFoldDB" id="A0A077KZK5"/>
<dbReference type="GO" id="GO:0005886">
    <property type="term" value="C:plasma membrane"/>
    <property type="evidence" value="ECO:0007669"/>
    <property type="project" value="UniProtKB-SubCell"/>
</dbReference>
<organism evidence="15 16">
    <name type="scientific">Acinetobacter guillouiae</name>
    <name type="common">Acinetobacter genomosp. 11</name>
    <dbReference type="NCBI Taxonomy" id="106649"/>
    <lineage>
        <taxon>Bacteria</taxon>
        <taxon>Pseudomonadati</taxon>
        <taxon>Pseudomonadota</taxon>
        <taxon>Gammaproteobacteria</taxon>
        <taxon>Moraxellales</taxon>
        <taxon>Moraxellaceae</taxon>
        <taxon>Acinetobacter</taxon>
    </lineage>
</organism>